<evidence type="ECO:0000313" key="7">
    <source>
        <dbReference type="EMBL" id="KNZ46187.1"/>
    </source>
</evidence>
<evidence type="ECO:0000313" key="8">
    <source>
        <dbReference type="Proteomes" id="UP000037035"/>
    </source>
</evidence>
<evidence type="ECO:0000256" key="5">
    <source>
        <dbReference type="SAM" id="SignalP"/>
    </source>
</evidence>
<dbReference type="InterPro" id="IPR022790">
    <property type="entry name" value="GH26_dom"/>
</dbReference>
<proteinExistence type="inferred from homology"/>
<dbReference type="InterPro" id="IPR000805">
    <property type="entry name" value="Glyco_hydro_26"/>
</dbReference>
<dbReference type="PANTHER" id="PTHR40079:SF6">
    <property type="entry name" value="GH26 DOMAIN-CONTAINING PROTEIN"/>
    <property type="match status" value="1"/>
</dbReference>
<evidence type="ECO:0000256" key="1">
    <source>
        <dbReference type="ARBA" id="ARBA00007754"/>
    </source>
</evidence>
<feature type="active site" description="Proton donor" evidence="4">
    <location>
        <position position="158"/>
    </location>
</feature>
<comment type="caution">
    <text evidence="7">The sequence shown here is derived from an EMBL/GenBank/DDBJ whole genome shotgun (WGS) entry which is preliminary data.</text>
</comment>
<evidence type="ECO:0000256" key="4">
    <source>
        <dbReference type="PROSITE-ProRule" id="PRU01100"/>
    </source>
</evidence>
<name>A0A0L6UD71_9BASI</name>
<dbReference type="GO" id="GO:0016985">
    <property type="term" value="F:mannan endo-1,4-beta-mannosidase activity"/>
    <property type="evidence" value="ECO:0007669"/>
    <property type="project" value="InterPro"/>
</dbReference>
<evidence type="ECO:0000256" key="3">
    <source>
        <dbReference type="ARBA" id="ARBA00023295"/>
    </source>
</evidence>
<feature type="domain" description="GH26" evidence="6">
    <location>
        <begin position="21"/>
        <end position="379"/>
    </location>
</feature>
<keyword evidence="3 4" id="KW-0326">Glycosidase</keyword>
<sequence length="395" mass="45123">MAKMPRFLMIIGIIISITIVSRTEALSLDVSELLHKGDDIPCALNQDCDHTKLSESSYDNYYKTDKSSWDSLGLDPNLLHINQISVGFVPAFREKKNPNSPEQINSKLFKPMAIMGDYISLSSWDPELKAIDWAYKIAAKMKEVNNLGITVWLRFGHEMNGEWYNWGMQPEKFKNKWQLLAREIKRVTNKTYMVWSPNAMFGNGIDEKRGGYTPYFPDPQTVDMVGLSFYHWGKGAIRTNVKPTQAEAITKLYEFSKVIHFVFVFLLRGEPETNVGTSSLIKIYGRGGWNKPVIVAETAACYTTYQGTTQSVGGGYSELDIKMTWLHLLVDRYIKQLIPDLKAVIWFEIDKDEVAPGTNDHRNEDFRLVVGNPEVSYAVRQLFESYHSTELAERS</sequence>
<dbReference type="AlphaFoldDB" id="A0A0L6UD71"/>
<dbReference type="Proteomes" id="UP000037035">
    <property type="component" value="Unassembled WGS sequence"/>
</dbReference>
<dbReference type="OrthoDB" id="428177at2759"/>
<keyword evidence="8" id="KW-1185">Reference proteome</keyword>
<evidence type="ECO:0000259" key="6">
    <source>
        <dbReference type="PROSITE" id="PS51764"/>
    </source>
</evidence>
<gene>
    <name evidence="7" type="ORF">VP01_748g8</name>
</gene>
<feature type="chain" id="PRO_5005567856" description="GH26 domain-containing protein" evidence="5">
    <location>
        <begin position="26"/>
        <end position="395"/>
    </location>
</feature>
<organism evidence="7 8">
    <name type="scientific">Puccinia sorghi</name>
    <dbReference type="NCBI Taxonomy" id="27349"/>
    <lineage>
        <taxon>Eukaryota</taxon>
        <taxon>Fungi</taxon>
        <taxon>Dikarya</taxon>
        <taxon>Basidiomycota</taxon>
        <taxon>Pucciniomycotina</taxon>
        <taxon>Pucciniomycetes</taxon>
        <taxon>Pucciniales</taxon>
        <taxon>Pucciniaceae</taxon>
        <taxon>Puccinia</taxon>
    </lineage>
</organism>
<keyword evidence="5" id="KW-0732">Signal</keyword>
<dbReference type="VEuPathDB" id="FungiDB:VP01_748g8"/>
<dbReference type="PROSITE" id="PS51764">
    <property type="entry name" value="GH26"/>
    <property type="match status" value="1"/>
</dbReference>
<dbReference type="EMBL" id="LAVV01012927">
    <property type="protein sequence ID" value="KNZ46187.1"/>
    <property type="molecule type" value="Genomic_DNA"/>
</dbReference>
<dbReference type="Gene3D" id="3.20.20.80">
    <property type="entry name" value="Glycosidases"/>
    <property type="match status" value="1"/>
</dbReference>
<reference evidence="7 8" key="1">
    <citation type="submission" date="2015-08" db="EMBL/GenBank/DDBJ databases">
        <title>Next Generation Sequencing and Analysis of the Genome of Puccinia sorghi L Schw, the Causal Agent of Maize Common Rust.</title>
        <authorList>
            <person name="Rochi L."/>
            <person name="Burguener G."/>
            <person name="Darino M."/>
            <person name="Turjanski A."/>
            <person name="Kreff E."/>
            <person name="Dieguez M.J."/>
            <person name="Sacco F."/>
        </authorList>
    </citation>
    <scope>NUCLEOTIDE SEQUENCE [LARGE SCALE GENOMIC DNA]</scope>
    <source>
        <strain evidence="7 8">RO10H11247</strain>
    </source>
</reference>
<keyword evidence="2 4" id="KW-0378">Hydrolase</keyword>
<dbReference type="InterPro" id="IPR017853">
    <property type="entry name" value="GH"/>
</dbReference>
<comment type="similarity">
    <text evidence="1 4">Belongs to the glycosyl hydrolase 26 family.</text>
</comment>
<dbReference type="SUPFAM" id="SSF51445">
    <property type="entry name" value="(Trans)glycosidases"/>
    <property type="match status" value="1"/>
</dbReference>
<evidence type="ECO:0000256" key="2">
    <source>
        <dbReference type="ARBA" id="ARBA00022801"/>
    </source>
</evidence>
<feature type="signal peptide" evidence="5">
    <location>
        <begin position="1"/>
        <end position="25"/>
    </location>
</feature>
<protein>
    <recommendedName>
        <fullName evidence="6">GH26 domain-containing protein</fullName>
    </recommendedName>
</protein>
<dbReference type="GO" id="GO:0006080">
    <property type="term" value="P:substituted mannan metabolic process"/>
    <property type="evidence" value="ECO:0007669"/>
    <property type="project" value="InterPro"/>
</dbReference>
<accession>A0A0L6UD71</accession>
<dbReference type="PANTHER" id="PTHR40079">
    <property type="entry name" value="MANNAN ENDO-1,4-BETA-MANNOSIDASE E-RELATED"/>
    <property type="match status" value="1"/>
</dbReference>
<dbReference type="Pfam" id="PF02156">
    <property type="entry name" value="Glyco_hydro_26"/>
    <property type="match status" value="1"/>
</dbReference>
<feature type="active site" description="Nucleophile" evidence="4">
    <location>
        <position position="297"/>
    </location>
</feature>